<dbReference type="InterPro" id="IPR000577">
    <property type="entry name" value="Carb_kinase_FGGY"/>
</dbReference>
<dbReference type="Pfam" id="PF00370">
    <property type="entry name" value="FGGY_N"/>
    <property type="match status" value="1"/>
</dbReference>
<evidence type="ECO:0000256" key="6">
    <source>
        <dbReference type="ARBA" id="ARBA00043149"/>
    </source>
</evidence>
<keyword evidence="1 7" id="KW-0808">Transferase</keyword>
<comment type="similarity">
    <text evidence="7">Belongs to the FGGY kinase family.</text>
</comment>
<dbReference type="PANTHER" id="PTHR10196:SF69">
    <property type="entry name" value="GLYCEROL KINASE"/>
    <property type="match status" value="1"/>
</dbReference>
<evidence type="ECO:0000259" key="8">
    <source>
        <dbReference type="Pfam" id="PF00370"/>
    </source>
</evidence>
<dbReference type="NCBIfam" id="TIGR01311">
    <property type="entry name" value="glycerol_kin"/>
    <property type="match status" value="1"/>
</dbReference>
<reference evidence="10 11" key="1">
    <citation type="submission" date="2021-06" db="EMBL/GenBank/DDBJ databases">
        <authorList>
            <person name="Sun Q."/>
            <person name="Li D."/>
        </authorList>
    </citation>
    <scope>NUCLEOTIDE SEQUENCE [LARGE SCALE GENOMIC DNA]</scope>
    <source>
        <strain evidence="10 11">MSJ-2</strain>
    </source>
</reference>
<organism evidence="10 11">
    <name type="scientific">Dysosmobacter acutus</name>
    <dbReference type="NCBI Taxonomy" id="2841504"/>
    <lineage>
        <taxon>Bacteria</taxon>
        <taxon>Bacillati</taxon>
        <taxon>Bacillota</taxon>
        <taxon>Clostridia</taxon>
        <taxon>Eubacteriales</taxon>
        <taxon>Oscillospiraceae</taxon>
        <taxon>Dysosmobacter</taxon>
    </lineage>
</organism>
<dbReference type="GO" id="GO:0004370">
    <property type="term" value="F:glycerol kinase activity"/>
    <property type="evidence" value="ECO:0007669"/>
    <property type="project" value="UniProtKB-EC"/>
</dbReference>
<keyword evidence="4" id="KW-0319">Glycerol metabolism</keyword>
<keyword evidence="3 7" id="KW-0418">Kinase</keyword>
<protein>
    <recommendedName>
        <fullName evidence="6">ATP:glycerol 3-phosphotransferase</fullName>
    </recommendedName>
</protein>
<evidence type="ECO:0000256" key="1">
    <source>
        <dbReference type="ARBA" id="ARBA00022679"/>
    </source>
</evidence>
<keyword evidence="5" id="KW-0067">ATP-binding</keyword>
<evidence type="ECO:0000256" key="7">
    <source>
        <dbReference type="RuleBase" id="RU003733"/>
    </source>
</evidence>
<dbReference type="CDD" id="cd07769">
    <property type="entry name" value="ASKHA_NBD_FGGY_GK"/>
    <property type="match status" value="1"/>
</dbReference>
<dbReference type="PIRSF" id="PIRSF000538">
    <property type="entry name" value="GlpK"/>
    <property type="match status" value="1"/>
</dbReference>
<evidence type="ECO:0000256" key="5">
    <source>
        <dbReference type="ARBA" id="ARBA00022840"/>
    </source>
</evidence>
<dbReference type="Proteomes" id="UP000787672">
    <property type="component" value="Unassembled WGS sequence"/>
</dbReference>
<comment type="caution">
    <text evidence="10">The sequence shown here is derived from an EMBL/GenBank/DDBJ whole genome shotgun (WGS) entry which is preliminary data.</text>
</comment>
<name>A0ABS6FB31_9FIRM</name>
<feature type="domain" description="Carbohydrate kinase FGGY C-terminal" evidence="9">
    <location>
        <begin position="261"/>
        <end position="448"/>
    </location>
</feature>
<keyword evidence="11" id="KW-1185">Reference proteome</keyword>
<proteinExistence type="inferred from homology"/>
<evidence type="ECO:0000313" key="11">
    <source>
        <dbReference type="Proteomes" id="UP000787672"/>
    </source>
</evidence>
<evidence type="ECO:0000256" key="4">
    <source>
        <dbReference type="ARBA" id="ARBA00022798"/>
    </source>
</evidence>
<keyword evidence="2" id="KW-0547">Nucleotide-binding</keyword>
<accession>A0ABS6FB31</accession>
<dbReference type="InterPro" id="IPR018485">
    <property type="entry name" value="FGGY_C"/>
</dbReference>
<dbReference type="InterPro" id="IPR018484">
    <property type="entry name" value="FGGY_N"/>
</dbReference>
<gene>
    <name evidence="10" type="primary">glpK</name>
    <name evidence="10" type="ORF">KQI82_11245</name>
</gene>
<sequence length="498" mass="54461">MAKRFYLGLDQGTTGITAIVFDEHWRLAGRGYREIRQYYPRAGWVEHDPEEIWNSALSSVRQAMEAAGAGPGDIRCLGLDHEGESVVVWEKATGKPVYPAIVWQDRRTAAYADSLKADYEAAIREKTGLLIDPYFSATKLKWILDRVDPDRSASKGGRLLAGTMDVWLNWKLTGGKFLRTDASTASRTMLFHLQKGIWDRDILDLMGLAPCLLPEVGDSAALFGWTDPDSFLGIHCPITGVMVDQQAALFGQACIAPGTVKTTYGTGCFMLMNSGDHPVRSSNGLLTTVAWQLSGKRSYALDGGIYIAGAATQWLRDGAGIISDASETEEMALRAGGNGGLYFVPSFTGLAAPYWDSYARGMMIGITGGTTQDHIVRAALESTAYQVKDVLDVMTRDSGVPITVMRCDGGSTCNRFLMQFQADILNIPLEIPEIPDTTALGAAYMAALGIGDFTSPEEATAHWARSRRYEPAMSAEQRQSLLHHWHRAVERSRNWAAG</sequence>
<dbReference type="PANTHER" id="PTHR10196">
    <property type="entry name" value="SUGAR KINASE"/>
    <property type="match status" value="1"/>
</dbReference>
<evidence type="ECO:0000313" key="10">
    <source>
        <dbReference type="EMBL" id="MBU5627484.1"/>
    </source>
</evidence>
<dbReference type="Pfam" id="PF02782">
    <property type="entry name" value="FGGY_C"/>
    <property type="match status" value="1"/>
</dbReference>
<feature type="domain" description="Carbohydrate kinase FGGY N-terminal" evidence="8">
    <location>
        <begin position="6"/>
        <end position="251"/>
    </location>
</feature>
<evidence type="ECO:0000256" key="2">
    <source>
        <dbReference type="ARBA" id="ARBA00022741"/>
    </source>
</evidence>
<dbReference type="NCBIfam" id="NF000756">
    <property type="entry name" value="PRK00047.1"/>
    <property type="match status" value="1"/>
</dbReference>
<dbReference type="InterPro" id="IPR018483">
    <property type="entry name" value="Carb_kinase_FGGY_CS"/>
</dbReference>
<dbReference type="InterPro" id="IPR005999">
    <property type="entry name" value="Glycerol_kin"/>
</dbReference>
<evidence type="ECO:0000256" key="3">
    <source>
        <dbReference type="ARBA" id="ARBA00022777"/>
    </source>
</evidence>
<dbReference type="RefSeq" id="WP_216632841.1">
    <property type="nucleotide sequence ID" value="NZ_JAHLQN010000001.1"/>
</dbReference>
<dbReference type="EMBL" id="JAHLQN010000001">
    <property type="protein sequence ID" value="MBU5627484.1"/>
    <property type="molecule type" value="Genomic_DNA"/>
</dbReference>
<dbReference type="PROSITE" id="PS00445">
    <property type="entry name" value="FGGY_KINASES_2"/>
    <property type="match status" value="1"/>
</dbReference>
<evidence type="ECO:0000259" key="9">
    <source>
        <dbReference type="Pfam" id="PF02782"/>
    </source>
</evidence>